<feature type="transmembrane region" description="Helical" evidence="6">
    <location>
        <begin position="20"/>
        <end position="42"/>
    </location>
</feature>
<dbReference type="GO" id="GO:0033116">
    <property type="term" value="C:endoplasmic reticulum-Golgi intermediate compartment membrane"/>
    <property type="evidence" value="ECO:0007669"/>
    <property type="project" value="UniProtKB-SubCell"/>
</dbReference>
<organism evidence="9 10">
    <name type="scientific">[Candida] railenensis</name>
    <dbReference type="NCBI Taxonomy" id="45579"/>
    <lineage>
        <taxon>Eukaryota</taxon>
        <taxon>Fungi</taxon>
        <taxon>Dikarya</taxon>
        <taxon>Ascomycota</taxon>
        <taxon>Saccharomycotina</taxon>
        <taxon>Pichiomycetes</taxon>
        <taxon>Debaryomycetaceae</taxon>
        <taxon>Kurtzmaniella</taxon>
    </lineage>
</organism>
<dbReference type="PANTHER" id="PTHR10984">
    <property type="entry name" value="ENDOPLASMIC RETICULUM-GOLGI INTERMEDIATE COMPARTMENT PROTEIN"/>
    <property type="match status" value="1"/>
</dbReference>
<dbReference type="Pfam" id="PF13850">
    <property type="entry name" value="ERGIC_N"/>
    <property type="match status" value="1"/>
</dbReference>
<keyword evidence="3 6" id="KW-0812">Transmembrane</keyword>
<evidence type="ECO:0000256" key="5">
    <source>
        <dbReference type="ARBA" id="ARBA00023136"/>
    </source>
</evidence>
<keyword evidence="6" id="KW-0333">Golgi apparatus</keyword>
<dbReference type="GO" id="GO:0006888">
    <property type="term" value="P:endoplasmic reticulum to Golgi vesicle-mediated transport"/>
    <property type="evidence" value="ECO:0007669"/>
    <property type="project" value="UniProtKB-UniRule"/>
</dbReference>
<evidence type="ECO:0000256" key="4">
    <source>
        <dbReference type="ARBA" id="ARBA00022989"/>
    </source>
</evidence>
<comment type="caution">
    <text evidence="9">The sequence shown here is derived from an EMBL/GenBank/DDBJ whole genome shotgun (WGS) entry which is preliminary data.</text>
</comment>
<accession>A0A9P0QM22</accession>
<keyword evidence="6" id="KW-0256">Endoplasmic reticulum</keyword>
<comment type="similarity">
    <text evidence="2 6">Belongs to the ERGIC family.</text>
</comment>
<dbReference type="OrthoDB" id="270930at2759"/>
<dbReference type="Pfam" id="PF07970">
    <property type="entry name" value="COPIIcoated_ERV"/>
    <property type="match status" value="1"/>
</dbReference>
<reference evidence="9" key="1">
    <citation type="submission" date="2022-03" db="EMBL/GenBank/DDBJ databases">
        <authorList>
            <person name="Legras J.-L."/>
            <person name="Devillers H."/>
            <person name="Grondin C."/>
        </authorList>
    </citation>
    <scope>NUCLEOTIDE SEQUENCE</scope>
    <source>
        <strain evidence="9">CLIB 1423</strain>
    </source>
</reference>
<evidence type="ECO:0000256" key="6">
    <source>
        <dbReference type="RuleBase" id="RU369013"/>
    </source>
</evidence>
<dbReference type="EMBL" id="CAKXYY010000003">
    <property type="protein sequence ID" value="CAH2351173.1"/>
    <property type="molecule type" value="Genomic_DNA"/>
</dbReference>
<evidence type="ECO:0000259" key="8">
    <source>
        <dbReference type="Pfam" id="PF13850"/>
    </source>
</evidence>
<dbReference type="AlphaFoldDB" id="A0A9P0QM22"/>
<evidence type="ECO:0000256" key="3">
    <source>
        <dbReference type="ARBA" id="ARBA00022692"/>
    </source>
</evidence>
<dbReference type="InterPro" id="IPR039542">
    <property type="entry name" value="Erv_N"/>
</dbReference>
<evidence type="ECO:0000313" key="10">
    <source>
        <dbReference type="Proteomes" id="UP000837801"/>
    </source>
</evidence>
<dbReference type="GO" id="GO:0005789">
    <property type="term" value="C:endoplasmic reticulum membrane"/>
    <property type="evidence" value="ECO:0007669"/>
    <property type="project" value="UniProtKB-SubCell"/>
</dbReference>
<feature type="domain" description="Endoplasmic reticulum vesicle transporter N-terminal" evidence="8">
    <location>
        <begin position="8"/>
        <end position="96"/>
    </location>
</feature>
<feature type="domain" description="Endoplasmic reticulum vesicle transporter C-terminal" evidence="7">
    <location>
        <begin position="149"/>
        <end position="403"/>
    </location>
</feature>
<dbReference type="Proteomes" id="UP000837801">
    <property type="component" value="Unassembled WGS sequence"/>
</dbReference>
<name>A0A9P0QM22_9ASCO</name>
<evidence type="ECO:0000256" key="1">
    <source>
        <dbReference type="ARBA" id="ARBA00004141"/>
    </source>
</evidence>
<evidence type="ECO:0000256" key="2">
    <source>
        <dbReference type="ARBA" id="ARBA00005648"/>
    </source>
</evidence>
<keyword evidence="6" id="KW-0813">Transport</keyword>
<comment type="subcellular location">
    <subcellularLocation>
        <location evidence="6">Endoplasmic reticulum membrane</location>
        <topology evidence="6">Multi-pass membrane protein</topology>
    </subcellularLocation>
    <subcellularLocation>
        <location evidence="6">Endoplasmic reticulum-Golgi intermediate compartment membrane</location>
        <topology evidence="6">Multi-pass membrane protein</topology>
    </subcellularLocation>
    <subcellularLocation>
        <location evidence="6">Golgi apparatus membrane</location>
        <topology evidence="6">Multi-pass membrane protein</topology>
    </subcellularLocation>
    <subcellularLocation>
        <location evidence="1">Membrane</location>
        <topology evidence="1">Multi-pass membrane protein</topology>
    </subcellularLocation>
</comment>
<keyword evidence="5 6" id="KW-0472">Membrane</keyword>
<proteinExistence type="inferred from homology"/>
<keyword evidence="6" id="KW-0931">ER-Golgi transport</keyword>
<gene>
    <name evidence="9" type="ORF">CLIB1423_03S00716</name>
</gene>
<dbReference type="GO" id="GO:0030134">
    <property type="term" value="C:COPII-coated ER to Golgi transport vesicle"/>
    <property type="evidence" value="ECO:0007669"/>
    <property type="project" value="TreeGrafter"/>
</dbReference>
<sequence>MTSRPKLLSIDAFSKTIEDAKIKTASGGIITLLCCVIVLYLIRNEYNDYKSIINLPTLVVDKEINKPLDINLDITFPNMPCEVITLDILDVSGDAKVDILKSGFQKFRITNPADPTNSEILDDESILSNDISLLEMATRGEDANGCGSCYGALPQDEGFEPKYCCNDCRTVKLAYAEKLWAFYDGTDIDQCEREGYVSKITERIQANEGCRVKGTTQINRISGNLHFAPGASDTNPGRHVHDLSLYDKYDDKFNFDHIVNHLSFGPSEHLKKGNLISASSQDGESEDSTTPLDGYRAELHKKNHMYSYYLKVVATRFEFLDKPTVETNQFSVITHDRPLVGGRDEDHQHTLHARGGIPGVFLFFEISPMKIINKEQFAKTWSGFVLGVISSVAGVLMVGALLDRSVWAAEKAIRQKKDL</sequence>
<dbReference type="GO" id="GO:0000139">
    <property type="term" value="C:Golgi membrane"/>
    <property type="evidence" value="ECO:0007669"/>
    <property type="project" value="UniProtKB-SubCell"/>
</dbReference>
<evidence type="ECO:0000259" key="7">
    <source>
        <dbReference type="Pfam" id="PF07970"/>
    </source>
</evidence>
<keyword evidence="10" id="KW-1185">Reference proteome</keyword>
<feature type="transmembrane region" description="Helical" evidence="6">
    <location>
        <begin position="381"/>
        <end position="402"/>
    </location>
</feature>
<evidence type="ECO:0000313" key="9">
    <source>
        <dbReference type="EMBL" id="CAH2351173.1"/>
    </source>
</evidence>
<dbReference type="InterPro" id="IPR012936">
    <property type="entry name" value="Erv_C"/>
</dbReference>
<dbReference type="InterPro" id="IPR045888">
    <property type="entry name" value="Erv"/>
</dbReference>
<keyword evidence="4 6" id="KW-1133">Transmembrane helix</keyword>
<protein>
    <recommendedName>
        <fullName evidence="6">Endoplasmic reticulum-Golgi intermediate compartment protein</fullName>
    </recommendedName>
</protein>
<comment type="function">
    <text evidence="6">Plays a role in transport between endoplasmic reticulum and Golgi.</text>
</comment>
<dbReference type="PANTHER" id="PTHR10984:SF25">
    <property type="entry name" value="ENDOPLASMIC RETICULUM-GOLGI INTERMEDIATE COMPARTMENT PROTEIN 3"/>
    <property type="match status" value="1"/>
</dbReference>
<dbReference type="GO" id="GO:0006890">
    <property type="term" value="P:retrograde vesicle-mediated transport, Golgi to endoplasmic reticulum"/>
    <property type="evidence" value="ECO:0007669"/>
    <property type="project" value="TreeGrafter"/>
</dbReference>